<evidence type="ECO:0000256" key="1">
    <source>
        <dbReference type="ARBA" id="ARBA00009085"/>
    </source>
</evidence>
<dbReference type="Gene3D" id="3.90.70.10">
    <property type="entry name" value="Cysteine proteinases"/>
    <property type="match status" value="2"/>
</dbReference>
<dbReference type="PANTHER" id="PTHR24006:SF942">
    <property type="entry name" value="UBIQUITIN C-TERMINAL HYDROLASE 12"/>
    <property type="match status" value="1"/>
</dbReference>
<name>A0ABR0UW69_REHGL</name>
<gene>
    <name evidence="4" type="ORF">DH2020_039707</name>
</gene>
<feature type="domain" description="USP" evidence="3">
    <location>
        <begin position="94"/>
        <end position="258"/>
    </location>
</feature>
<dbReference type="PROSITE" id="PS00972">
    <property type="entry name" value="USP_1"/>
    <property type="match status" value="1"/>
</dbReference>
<dbReference type="InterPro" id="IPR038765">
    <property type="entry name" value="Papain-like_cys_pep_sf"/>
</dbReference>
<evidence type="ECO:0000313" key="4">
    <source>
        <dbReference type="EMBL" id="KAK6126539.1"/>
    </source>
</evidence>
<keyword evidence="5" id="KW-1185">Reference proteome</keyword>
<dbReference type="EMBL" id="JABTTQ020002038">
    <property type="protein sequence ID" value="KAK6126539.1"/>
    <property type="molecule type" value="Genomic_DNA"/>
</dbReference>
<dbReference type="InterPro" id="IPR001394">
    <property type="entry name" value="Peptidase_C19_UCH"/>
</dbReference>
<reference evidence="4 5" key="1">
    <citation type="journal article" date="2021" name="Comput. Struct. Biotechnol. J.">
        <title>De novo genome assembly of the potent medicinal plant Rehmannia glutinosa using nanopore technology.</title>
        <authorList>
            <person name="Ma L."/>
            <person name="Dong C."/>
            <person name="Song C."/>
            <person name="Wang X."/>
            <person name="Zheng X."/>
            <person name="Niu Y."/>
            <person name="Chen S."/>
            <person name="Feng W."/>
        </authorList>
    </citation>
    <scope>NUCLEOTIDE SEQUENCE [LARGE SCALE GENOMIC DNA]</scope>
    <source>
        <strain evidence="4">DH-2019</strain>
    </source>
</reference>
<protein>
    <recommendedName>
        <fullName evidence="6">Ubiquitin carboxyl-terminal hydrolase</fullName>
    </recommendedName>
</protein>
<dbReference type="Pfam" id="PF22486">
    <property type="entry name" value="MATH_2"/>
    <property type="match status" value="1"/>
</dbReference>
<dbReference type="InterPro" id="IPR008974">
    <property type="entry name" value="TRAF-like"/>
</dbReference>
<dbReference type="InterPro" id="IPR018200">
    <property type="entry name" value="USP_CS"/>
</dbReference>
<evidence type="ECO:0000259" key="2">
    <source>
        <dbReference type="PROSITE" id="PS50144"/>
    </source>
</evidence>
<dbReference type="Pfam" id="PF00443">
    <property type="entry name" value="UCH"/>
    <property type="match status" value="1"/>
</dbReference>
<dbReference type="SUPFAM" id="SSF54001">
    <property type="entry name" value="Cysteine proteinases"/>
    <property type="match status" value="1"/>
</dbReference>
<dbReference type="Proteomes" id="UP001318860">
    <property type="component" value="Unassembled WGS sequence"/>
</dbReference>
<dbReference type="PANTHER" id="PTHR24006">
    <property type="entry name" value="UBIQUITIN CARBOXYL-TERMINAL HYDROLASE"/>
    <property type="match status" value="1"/>
</dbReference>
<proteinExistence type="inferred from homology"/>
<dbReference type="Gene3D" id="2.60.210.10">
    <property type="entry name" value="Apoptosis, Tumor Necrosis Factor Receptor Associated Protein 2, Chain A"/>
    <property type="match status" value="1"/>
</dbReference>
<organism evidence="4 5">
    <name type="scientific">Rehmannia glutinosa</name>
    <name type="common">Chinese foxglove</name>
    <dbReference type="NCBI Taxonomy" id="99300"/>
    <lineage>
        <taxon>Eukaryota</taxon>
        <taxon>Viridiplantae</taxon>
        <taxon>Streptophyta</taxon>
        <taxon>Embryophyta</taxon>
        <taxon>Tracheophyta</taxon>
        <taxon>Spermatophyta</taxon>
        <taxon>Magnoliopsida</taxon>
        <taxon>eudicotyledons</taxon>
        <taxon>Gunneridae</taxon>
        <taxon>Pentapetalae</taxon>
        <taxon>asterids</taxon>
        <taxon>lamiids</taxon>
        <taxon>Lamiales</taxon>
        <taxon>Orobanchaceae</taxon>
        <taxon>Rehmannieae</taxon>
        <taxon>Rehmannia</taxon>
    </lineage>
</organism>
<accession>A0ABR0UW69</accession>
<comment type="caution">
    <text evidence="4">The sequence shown here is derived from an EMBL/GenBank/DDBJ whole genome shotgun (WGS) entry which is preliminary data.</text>
</comment>
<dbReference type="InterPro" id="IPR002083">
    <property type="entry name" value="MATH/TRAF_dom"/>
</dbReference>
<evidence type="ECO:0000259" key="3">
    <source>
        <dbReference type="PROSITE" id="PS50235"/>
    </source>
</evidence>
<evidence type="ECO:0000313" key="5">
    <source>
        <dbReference type="Proteomes" id="UP001318860"/>
    </source>
</evidence>
<dbReference type="PROSITE" id="PS50144">
    <property type="entry name" value="MATH"/>
    <property type="match status" value="1"/>
</dbReference>
<evidence type="ECO:0008006" key="6">
    <source>
        <dbReference type="Google" id="ProtNLM"/>
    </source>
</evidence>
<feature type="domain" description="MATH" evidence="2">
    <location>
        <begin position="1"/>
        <end position="74"/>
    </location>
</feature>
<sequence length="258" mass="30295">MPKSFSTLKSYVENIEVVFLMLHQEHSTFPIYTQHQFNQRESDWGFTSFMPLNELYDPNKGYLVNDTCVVEADVAVRKVIDYWTYDSKKETGYVGLKNQGATCYMNSLLQTLYHLPYFRKAVYHMPTTENDNPTGSIPLALQSLFYKLQYNETSVATKELTKSFGWDTYDSFMQHDVQELNRVLCEKLEDKMKDVYASFDKYVEVERLEGDNKYHAEEHGLQDAKKGVLFIDFPPVLQLQLKRFEYDFMRDTMVKVSS</sequence>
<dbReference type="SUPFAM" id="SSF49599">
    <property type="entry name" value="TRAF domain-like"/>
    <property type="match status" value="1"/>
</dbReference>
<comment type="similarity">
    <text evidence="1">Belongs to the peptidase C19 family.</text>
</comment>
<dbReference type="PROSITE" id="PS50235">
    <property type="entry name" value="USP_3"/>
    <property type="match status" value="1"/>
</dbReference>
<dbReference type="InterPro" id="IPR050164">
    <property type="entry name" value="Peptidase_C19"/>
</dbReference>
<dbReference type="InterPro" id="IPR028889">
    <property type="entry name" value="USP"/>
</dbReference>